<evidence type="ECO:0000313" key="7">
    <source>
        <dbReference type="EMBL" id="CAF1720544.1"/>
    </source>
</evidence>
<dbReference type="EMBL" id="HG994373">
    <property type="protein sequence ID" value="CAF1720544.1"/>
    <property type="molecule type" value="Genomic_DNA"/>
</dbReference>
<evidence type="ECO:0000256" key="2">
    <source>
        <dbReference type="ARBA" id="ARBA00022737"/>
    </source>
</evidence>
<keyword evidence="1" id="KW-0433">Leucine-rich repeat</keyword>
<dbReference type="Gene3D" id="3.40.50.300">
    <property type="entry name" value="P-loop containing nucleotide triphosphate hydrolases"/>
    <property type="match status" value="1"/>
</dbReference>
<dbReference type="InterPro" id="IPR027417">
    <property type="entry name" value="P-loop_NTPase"/>
</dbReference>
<dbReference type="InterPro" id="IPR044974">
    <property type="entry name" value="Disease_R_plants"/>
</dbReference>
<feature type="domain" description="NB-ARC" evidence="4">
    <location>
        <begin position="110"/>
        <end position="208"/>
    </location>
</feature>
<dbReference type="InterPro" id="IPR000157">
    <property type="entry name" value="TIR_dom"/>
</dbReference>
<evidence type="ECO:0000259" key="5">
    <source>
        <dbReference type="Pfam" id="PF01582"/>
    </source>
</evidence>
<dbReference type="GO" id="GO:0007165">
    <property type="term" value="P:signal transduction"/>
    <property type="evidence" value="ECO:0007669"/>
    <property type="project" value="InterPro"/>
</dbReference>
<proteinExistence type="predicted"/>
<dbReference type="InterPro" id="IPR036390">
    <property type="entry name" value="WH_DNA-bd_sf"/>
</dbReference>
<dbReference type="Pfam" id="PF00931">
    <property type="entry name" value="NB-ARC"/>
    <property type="match status" value="1"/>
</dbReference>
<reference evidence="7" key="1">
    <citation type="submission" date="2021-01" db="EMBL/GenBank/DDBJ databases">
        <authorList>
            <consortium name="Genoscope - CEA"/>
            <person name="William W."/>
        </authorList>
    </citation>
    <scope>NUCLEOTIDE SEQUENCE</scope>
</reference>
<evidence type="ECO:0000256" key="3">
    <source>
        <dbReference type="ARBA" id="ARBA00022821"/>
    </source>
</evidence>
<gene>
    <name evidence="7" type="ORF">DARMORV10_C09P16770.1</name>
</gene>
<keyword evidence="3" id="KW-0611">Plant defense</keyword>
<sequence>MEKNIVVAWFGGSVGWLGLESGVMPDRRFQDSFSETCARKNLTDEEKQKWSKALNDVGNIAGEDFLRWFGNEAVKVEKIARDVSDKLNATPSRNFDGMALARQPLLELYTAYSLIEQLLSNILNQDGIRICHLGMIQERLHDQKVLIVLDDVNDVKQLEALANETTWFGPGSRIVVTTENKEILQQHGINNMYHVRFPSDEEALKILLGSSLREKNEDEWKGVIHRLETILDRDIEDAIRVGYESLHEKEQSLFLHIAVFFNYKESDLVKAMFADNHFDTEQGLKILVNRSLIYMSTKGEIVMHKLLQQMGTQAVYREKPWKHRIIIDAQ</sequence>
<dbReference type="Pfam" id="PF01582">
    <property type="entry name" value="TIR"/>
    <property type="match status" value="1"/>
</dbReference>
<feature type="domain" description="TIR" evidence="5">
    <location>
        <begin position="29"/>
        <end position="96"/>
    </location>
</feature>
<dbReference type="PANTHER" id="PTHR11017">
    <property type="entry name" value="LEUCINE-RICH REPEAT-CONTAINING PROTEIN"/>
    <property type="match status" value="1"/>
</dbReference>
<dbReference type="Proteomes" id="UP001295469">
    <property type="component" value="Chromosome C09"/>
</dbReference>
<evidence type="ECO:0000259" key="4">
    <source>
        <dbReference type="Pfam" id="PF00931"/>
    </source>
</evidence>
<accession>A0A816IV19</accession>
<dbReference type="InterPro" id="IPR058192">
    <property type="entry name" value="WHD_ROQ1-like"/>
</dbReference>
<dbReference type="AlphaFoldDB" id="A0A816IV19"/>
<dbReference type="PANTHER" id="PTHR11017:SF525">
    <property type="entry name" value="TIR DOMAIN-CONTAINING PROTEIN"/>
    <property type="match status" value="1"/>
</dbReference>
<dbReference type="SUPFAM" id="SSF46785">
    <property type="entry name" value="Winged helix' DNA-binding domain"/>
    <property type="match status" value="1"/>
</dbReference>
<dbReference type="Pfam" id="PF23282">
    <property type="entry name" value="WHD_ROQ1"/>
    <property type="match status" value="1"/>
</dbReference>
<protein>
    <submittedName>
        <fullName evidence="7">(rape) hypothetical protein</fullName>
    </submittedName>
</protein>
<name>A0A816IV19_BRANA</name>
<feature type="domain" description="Disease resistance protein Roq1-like winged-helix" evidence="6">
    <location>
        <begin position="248"/>
        <end position="315"/>
    </location>
</feature>
<dbReference type="GO" id="GO:0043531">
    <property type="term" value="F:ADP binding"/>
    <property type="evidence" value="ECO:0007669"/>
    <property type="project" value="InterPro"/>
</dbReference>
<dbReference type="SUPFAM" id="SSF52540">
    <property type="entry name" value="P-loop containing nucleoside triphosphate hydrolases"/>
    <property type="match status" value="1"/>
</dbReference>
<keyword evidence="2" id="KW-0677">Repeat</keyword>
<dbReference type="GO" id="GO:0006952">
    <property type="term" value="P:defense response"/>
    <property type="evidence" value="ECO:0007669"/>
    <property type="project" value="UniProtKB-KW"/>
</dbReference>
<evidence type="ECO:0000256" key="1">
    <source>
        <dbReference type="ARBA" id="ARBA00022614"/>
    </source>
</evidence>
<organism evidence="7">
    <name type="scientific">Brassica napus</name>
    <name type="common">Rape</name>
    <dbReference type="NCBI Taxonomy" id="3708"/>
    <lineage>
        <taxon>Eukaryota</taxon>
        <taxon>Viridiplantae</taxon>
        <taxon>Streptophyta</taxon>
        <taxon>Embryophyta</taxon>
        <taxon>Tracheophyta</taxon>
        <taxon>Spermatophyta</taxon>
        <taxon>Magnoliopsida</taxon>
        <taxon>eudicotyledons</taxon>
        <taxon>Gunneridae</taxon>
        <taxon>Pentapetalae</taxon>
        <taxon>rosids</taxon>
        <taxon>malvids</taxon>
        <taxon>Brassicales</taxon>
        <taxon>Brassicaceae</taxon>
        <taxon>Brassiceae</taxon>
        <taxon>Brassica</taxon>
    </lineage>
</organism>
<evidence type="ECO:0000259" key="6">
    <source>
        <dbReference type="Pfam" id="PF23282"/>
    </source>
</evidence>
<dbReference type="InterPro" id="IPR002182">
    <property type="entry name" value="NB-ARC"/>
</dbReference>